<gene>
    <name evidence="1" type="ORF">MIZ03_2390</name>
</gene>
<reference evidence="1 2" key="1">
    <citation type="journal article" date="2021" name="Microbiol. Spectr.">
        <title>A Single Bacterium Capable of Oxidation and Reduction of Iron at Circumneutral pH.</title>
        <authorList>
            <person name="Kato S."/>
            <person name="Ohkuma M."/>
        </authorList>
    </citation>
    <scope>NUCLEOTIDE SEQUENCE [LARGE SCALE GENOMIC DNA]</scope>
    <source>
        <strain evidence="1 2">MIZ03</strain>
    </source>
</reference>
<evidence type="ECO:0000313" key="1">
    <source>
        <dbReference type="EMBL" id="BCO27502.1"/>
    </source>
</evidence>
<dbReference type="RefSeq" id="WP_223912569.1">
    <property type="nucleotide sequence ID" value="NZ_AP024238.1"/>
</dbReference>
<evidence type="ECO:0008006" key="3">
    <source>
        <dbReference type="Google" id="ProtNLM"/>
    </source>
</evidence>
<accession>A0ABM7MML5</accession>
<name>A0ABM7MML5_9BURK</name>
<organism evidence="1 2">
    <name type="scientific">Rhodoferax lithotrophicus</name>
    <dbReference type="NCBI Taxonomy" id="2798804"/>
    <lineage>
        <taxon>Bacteria</taxon>
        <taxon>Pseudomonadati</taxon>
        <taxon>Pseudomonadota</taxon>
        <taxon>Betaproteobacteria</taxon>
        <taxon>Burkholderiales</taxon>
        <taxon>Comamonadaceae</taxon>
        <taxon>Rhodoferax</taxon>
    </lineage>
</organism>
<dbReference type="InterPro" id="IPR016181">
    <property type="entry name" value="Acyl_CoA_acyltransferase"/>
</dbReference>
<proteinExistence type="predicted"/>
<dbReference type="Proteomes" id="UP000824366">
    <property type="component" value="Chromosome"/>
</dbReference>
<sequence length="351" mass="39491">MTEFRIATTKDDAVLRQLLRENGMPSWVEMSMEREPSYFAAHHMYGHDWAVLALENGRPFGMYSAAAVPLHVNGKAISAGYLGGLRVHSSERQRIRHLRNGYASIRELAPVLPELPWWFTVIAEENTRARRVLEAGLKGMPRYQPLGDLTTYAISTARARHHGLWRPAQVDDVAAMLAFHARHAPHAQLTPVLSASLVERIGLHCFWLHCEGTKIVAMAALWDQRLFKQVVAQSYHRYLRWGLPLYNRFAHLTHRVVLPLPGQALAQSFIAFFAMQPSVQERLDFVRNLLSDLLSHCQTPVAALGLRSGHPLIPVVSSFKPLSYCAKVYAVEFDSAAQLDGRPVQPEVALL</sequence>
<evidence type="ECO:0000313" key="2">
    <source>
        <dbReference type="Proteomes" id="UP000824366"/>
    </source>
</evidence>
<dbReference type="EMBL" id="AP024238">
    <property type="protein sequence ID" value="BCO27502.1"/>
    <property type="molecule type" value="Genomic_DNA"/>
</dbReference>
<protein>
    <recommendedName>
        <fullName evidence="3">N-acetyltransferase domain-containing protein</fullName>
    </recommendedName>
</protein>
<keyword evidence="2" id="KW-1185">Reference proteome</keyword>
<dbReference type="SUPFAM" id="SSF55729">
    <property type="entry name" value="Acyl-CoA N-acyltransferases (Nat)"/>
    <property type="match status" value="1"/>
</dbReference>